<evidence type="ECO:0000256" key="12">
    <source>
        <dbReference type="ARBA" id="ARBA00023012"/>
    </source>
</evidence>
<keyword evidence="7" id="KW-0808">Transferase</keyword>
<dbReference type="Proteomes" id="UP001193501">
    <property type="component" value="Unassembled WGS sequence"/>
</dbReference>
<dbReference type="Pfam" id="PF00512">
    <property type="entry name" value="HisKA"/>
    <property type="match status" value="1"/>
</dbReference>
<evidence type="ECO:0000256" key="14">
    <source>
        <dbReference type="PROSITE-ProRule" id="PRU00110"/>
    </source>
</evidence>
<evidence type="ECO:0000256" key="13">
    <source>
        <dbReference type="ARBA" id="ARBA00023136"/>
    </source>
</evidence>
<evidence type="ECO:0000259" key="17">
    <source>
        <dbReference type="PROSITE" id="PS50109"/>
    </source>
</evidence>
<dbReference type="InterPro" id="IPR036097">
    <property type="entry name" value="HisK_dim/P_sf"/>
</dbReference>
<evidence type="ECO:0000256" key="3">
    <source>
        <dbReference type="ARBA" id="ARBA00012438"/>
    </source>
</evidence>
<feature type="domain" description="Response regulatory" evidence="18">
    <location>
        <begin position="597"/>
        <end position="713"/>
    </location>
</feature>
<evidence type="ECO:0000256" key="4">
    <source>
        <dbReference type="ARBA" id="ARBA00022475"/>
    </source>
</evidence>
<gene>
    <name evidence="21" type="ORF">GV832_18740</name>
</gene>
<evidence type="ECO:0000256" key="11">
    <source>
        <dbReference type="ARBA" id="ARBA00022989"/>
    </source>
</evidence>
<dbReference type="PROSITE" id="PS50894">
    <property type="entry name" value="HPT"/>
    <property type="match status" value="1"/>
</dbReference>
<dbReference type="CDD" id="cd16922">
    <property type="entry name" value="HATPase_EvgS-ArcB-TorS-like"/>
    <property type="match status" value="1"/>
</dbReference>
<dbReference type="NCBIfam" id="TIGR00229">
    <property type="entry name" value="sensory_box"/>
    <property type="match status" value="1"/>
</dbReference>
<dbReference type="GO" id="GO:0005886">
    <property type="term" value="C:plasma membrane"/>
    <property type="evidence" value="ECO:0007669"/>
    <property type="project" value="UniProtKB-SubCell"/>
</dbReference>
<evidence type="ECO:0000256" key="8">
    <source>
        <dbReference type="ARBA" id="ARBA00022692"/>
    </source>
</evidence>
<keyword evidence="8 16" id="KW-0812">Transmembrane</keyword>
<comment type="subcellular location">
    <subcellularLocation>
        <location evidence="2">Cell inner membrane</location>
        <topology evidence="2">Multi-pass membrane protein</topology>
    </subcellularLocation>
</comment>
<dbReference type="FunFam" id="3.30.565.10:FF:000010">
    <property type="entry name" value="Sensor histidine kinase RcsC"/>
    <property type="match status" value="1"/>
</dbReference>
<feature type="transmembrane region" description="Helical" evidence="16">
    <location>
        <begin position="6"/>
        <end position="25"/>
    </location>
</feature>
<dbReference type="SMART" id="SM00091">
    <property type="entry name" value="PAS"/>
    <property type="match status" value="1"/>
</dbReference>
<evidence type="ECO:0000313" key="22">
    <source>
        <dbReference type="Proteomes" id="UP001193501"/>
    </source>
</evidence>
<proteinExistence type="predicted"/>
<dbReference type="AlphaFoldDB" id="A0AAE5BW45"/>
<keyword evidence="9" id="KW-0418">Kinase</keyword>
<dbReference type="Gene3D" id="3.40.50.2300">
    <property type="match status" value="1"/>
</dbReference>
<dbReference type="PROSITE" id="PS50110">
    <property type="entry name" value="RESPONSE_REGULATORY"/>
    <property type="match status" value="1"/>
</dbReference>
<dbReference type="InterPro" id="IPR011006">
    <property type="entry name" value="CheY-like_superfamily"/>
</dbReference>
<dbReference type="PROSITE" id="PS50109">
    <property type="entry name" value="HIS_KIN"/>
    <property type="match status" value="1"/>
</dbReference>
<feature type="domain" description="PAS" evidence="19">
    <location>
        <begin position="210"/>
        <end position="281"/>
    </location>
</feature>
<keyword evidence="10" id="KW-0067">ATP-binding</keyword>
<dbReference type="CDD" id="cd00130">
    <property type="entry name" value="PAS"/>
    <property type="match status" value="1"/>
</dbReference>
<dbReference type="SUPFAM" id="SSF55874">
    <property type="entry name" value="ATPase domain of HSP90 chaperone/DNA topoisomerase II/histidine kinase"/>
    <property type="match status" value="1"/>
</dbReference>
<reference evidence="21" key="1">
    <citation type="submission" date="2020-01" db="EMBL/GenBank/DDBJ databases">
        <authorList>
            <person name="Chen W.-M."/>
        </authorList>
    </citation>
    <scope>NUCLEOTIDE SEQUENCE</scope>
    <source>
        <strain evidence="21">CYK-10</strain>
    </source>
</reference>
<name>A0AAE5BW45_9RHOB</name>
<evidence type="ECO:0000256" key="15">
    <source>
        <dbReference type="PROSITE-ProRule" id="PRU00169"/>
    </source>
</evidence>
<evidence type="ECO:0000256" key="7">
    <source>
        <dbReference type="ARBA" id="ARBA00022679"/>
    </source>
</evidence>
<dbReference type="PANTHER" id="PTHR43047">
    <property type="entry name" value="TWO-COMPONENT HISTIDINE PROTEIN KINASE"/>
    <property type="match status" value="1"/>
</dbReference>
<sequence>MARAVRAVLVVVVLLSLGLLILLGLRIGESLSELRSEANDNLHWNLSQLEVDLVRLGEEMRVNAIQKDGSLKELRKRYDLFYSRAQNAVGGKGYSAPGLRELPQTFAALLGAYLARETPLIDGPDATLRENLPAMVDRLGTLRDSLRKVSIEMVDALAEVGDEKREALSGLIRQMTLATGATIFLLAALLAVVAWLNKVAAREQRLSDQVSRRLAATIDSALDAIIVSDDEGRIIQYSPSAERTFGYSRAEALGRDLATLIIPASLREAHAAGMARMRQTGKFKMVNNGRIQLSALHRSGREFPVELAISSAEGDQGRIMIAFLRDISDRLAAETELTSTRDKALAAGRAKTEFIAVMSHEMRTPLNGVIASLELASGMATDPELRRFIGLAQDSAQLLLRHANDVLDVTRLESGGLQLTTEDFDIEAHLSGLVETFRPICDEKRISLRYAMTGERPMLQGDPFRLGQIVRNFLSNAIKFTNIGGVTVEAEVSEQRGSSRVIEIRVTDTGPGIPYADQSRIFEDFVMLDPSFGRTGEGAGLGLSICRRLAVAMGGEIGVESTPGEGSCFWLRIPFALGRKSPTAPVTEDRAPMAAMDVLVVEDNATNRAVLGELLRRLGQQVTFAFDGEKGAAAAAAHRYDVILMDVSMPVMDGLTATRLIRKSGASKNSRIVAVTAHSMPEDLERIRASGMDDILTKPISSGNLIRVLSGTALLMAKPADGLLDDDRIAELRLALGADGLERLAVKFLGDGGDLIARLSREETLASEALSALCHEAAGLASVLGAAKLRSLCAKAEDLCRSGRAEEARHMLRHDLEPLWKETALTVKSLLQA</sequence>
<evidence type="ECO:0000259" key="20">
    <source>
        <dbReference type="PROSITE" id="PS50894"/>
    </source>
</evidence>
<feature type="modified residue" description="4-aspartylphosphate" evidence="15">
    <location>
        <position position="646"/>
    </location>
</feature>
<evidence type="ECO:0000256" key="16">
    <source>
        <dbReference type="SAM" id="Phobius"/>
    </source>
</evidence>
<dbReference type="SUPFAM" id="SSF52172">
    <property type="entry name" value="CheY-like"/>
    <property type="match status" value="1"/>
</dbReference>
<dbReference type="Gene3D" id="1.10.287.130">
    <property type="match status" value="1"/>
</dbReference>
<dbReference type="PANTHER" id="PTHR43047:SF64">
    <property type="entry name" value="HISTIDINE KINASE CONTAINING CHEY-HOMOLOGOUS RECEIVER DOMAIN AND PAS DOMAIN-RELATED"/>
    <property type="match status" value="1"/>
</dbReference>
<dbReference type="InterPro" id="IPR003661">
    <property type="entry name" value="HisK_dim/P_dom"/>
</dbReference>
<keyword evidence="12" id="KW-0902">Two-component regulatory system</keyword>
<comment type="caution">
    <text evidence="21">The sequence shown here is derived from an EMBL/GenBank/DDBJ whole genome shotgun (WGS) entry which is preliminary data.</text>
</comment>
<keyword evidence="5" id="KW-0997">Cell inner membrane</keyword>
<dbReference type="PRINTS" id="PR00344">
    <property type="entry name" value="BCTRLSENSOR"/>
</dbReference>
<evidence type="ECO:0000256" key="5">
    <source>
        <dbReference type="ARBA" id="ARBA00022519"/>
    </source>
</evidence>
<feature type="modified residue" description="Phosphohistidine" evidence="14">
    <location>
        <position position="775"/>
    </location>
</feature>
<comment type="catalytic activity">
    <reaction evidence="1">
        <text>ATP + protein L-histidine = ADP + protein N-phospho-L-histidine.</text>
        <dbReference type="EC" id="2.7.13.3"/>
    </reaction>
</comment>
<protein>
    <recommendedName>
        <fullName evidence="3">histidine kinase</fullName>
        <ecNumber evidence="3">2.7.13.3</ecNumber>
    </recommendedName>
</protein>
<keyword evidence="13 16" id="KW-0472">Membrane</keyword>
<evidence type="ECO:0000256" key="10">
    <source>
        <dbReference type="ARBA" id="ARBA00022840"/>
    </source>
</evidence>
<dbReference type="PROSITE" id="PS50112">
    <property type="entry name" value="PAS"/>
    <property type="match status" value="1"/>
</dbReference>
<keyword evidence="11 16" id="KW-1133">Transmembrane helix</keyword>
<organism evidence="21 22">
    <name type="scientific">Stagnihabitans tardus</name>
    <dbReference type="NCBI Taxonomy" id="2699202"/>
    <lineage>
        <taxon>Bacteria</taxon>
        <taxon>Pseudomonadati</taxon>
        <taxon>Pseudomonadota</taxon>
        <taxon>Alphaproteobacteria</taxon>
        <taxon>Rhodobacterales</taxon>
        <taxon>Paracoccaceae</taxon>
        <taxon>Stagnihabitans</taxon>
    </lineage>
</organism>
<evidence type="ECO:0000313" key="21">
    <source>
        <dbReference type="EMBL" id="NBZ89631.1"/>
    </source>
</evidence>
<dbReference type="InterPro" id="IPR005467">
    <property type="entry name" value="His_kinase_dom"/>
</dbReference>
<dbReference type="InterPro" id="IPR003594">
    <property type="entry name" value="HATPase_dom"/>
</dbReference>
<dbReference type="Gene3D" id="3.30.565.10">
    <property type="entry name" value="Histidine kinase-like ATPase, C-terminal domain"/>
    <property type="match status" value="1"/>
</dbReference>
<dbReference type="SUPFAM" id="SSF47226">
    <property type="entry name" value="Histidine-containing phosphotransfer domain, HPT domain"/>
    <property type="match status" value="1"/>
</dbReference>
<keyword evidence="6 15" id="KW-0597">Phosphoprotein</keyword>
<dbReference type="InterPro" id="IPR008207">
    <property type="entry name" value="Sig_transdc_His_kin_Hpt_dom"/>
</dbReference>
<dbReference type="SMART" id="SM00388">
    <property type="entry name" value="HisKA"/>
    <property type="match status" value="1"/>
</dbReference>
<evidence type="ECO:0000256" key="1">
    <source>
        <dbReference type="ARBA" id="ARBA00000085"/>
    </source>
</evidence>
<dbReference type="InterPro" id="IPR000014">
    <property type="entry name" value="PAS"/>
</dbReference>
<dbReference type="CDD" id="cd00082">
    <property type="entry name" value="HisKA"/>
    <property type="match status" value="1"/>
</dbReference>
<dbReference type="SUPFAM" id="SSF55785">
    <property type="entry name" value="PYP-like sensor domain (PAS domain)"/>
    <property type="match status" value="1"/>
</dbReference>
<dbReference type="GO" id="GO:0000155">
    <property type="term" value="F:phosphorelay sensor kinase activity"/>
    <property type="evidence" value="ECO:0007669"/>
    <property type="project" value="InterPro"/>
</dbReference>
<dbReference type="EMBL" id="JAABNR010000027">
    <property type="protein sequence ID" value="NBZ89631.1"/>
    <property type="molecule type" value="Genomic_DNA"/>
</dbReference>
<evidence type="ECO:0000256" key="6">
    <source>
        <dbReference type="ARBA" id="ARBA00022553"/>
    </source>
</evidence>
<keyword evidence="4" id="KW-1003">Cell membrane</keyword>
<evidence type="ECO:0000259" key="18">
    <source>
        <dbReference type="PROSITE" id="PS50110"/>
    </source>
</evidence>
<dbReference type="SUPFAM" id="SSF47384">
    <property type="entry name" value="Homodimeric domain of signal transducing histidine kinase"/>
    <property type="match status" value="1"/>
</dbReference>
<keyword evidence="10" id="KW-0547">Nucleotide-binding</keyword>
<dbReference type="Pfam" id="PF13426">
    <property type="entry name" value="PAS_9"/>
    <property type="match status" value="1"/>
</dbReference>
<feature type="domain" description="HPt" evidence="20">
    <location>
        <begin position="733"/>
        <end position="833"/>
    </location>
</feature>
<dbReference type="SMART" id="SM00448">
    <property type="entry name" value="REC"/>
    <property type="match status" value="1"/>
</dbReference>
<dbReference type="Gene3D" id="1.20.120.160">
    <property type="entry name" value="HPT domain"/>
    <property type="match status" value="1"/>
</dbReference>
<dbReference type="Gene3D" id="3.30.450.20">
    <property type="entry name" value="PAS domain"/>
    <property type="match status" value="1"/>
</dbReference>
<evidence type="ECO:0000259" key="19">
    <source>
        <dbReference type="PROSITE" id="PS50112"/>
    </source>
</evidence>
<dbReference type="InterPro" id="IPR035965">
    <property type="entry name" value="PAS-like_dom_sf"/>
</dbReference>
<feature type="domain" description="Histidine kinase" evidence="17">
    <location>
        <begin position="357"/>
        <end position="577"/>
    </location>
</feature>
<dbReference type="InterPro" id="IPR001789">
    <property type="entry name" value="Sig_transdc_resp-reg_receiver"/>
</dbReference>
<dbReference type="Pfam" id="PF02518">
    <property type="entry name" value="HATPase_c"/>
    <property type="match status" value="1"/>
</dbReference>
<dbReference type="InterPro" id="IPR004358">
    <property type="entry name" value="Sig_transdc_His_kin-like_C"/>
</dbReference>
<accession>A0AAE5BW45</accession>
<dbReference type="SMART" id="SM00387">
    <property type="entry name" value="HATPase_c"/>
    <property type="match status" value="1"/>
</dbReference>
<dbReference type="EC" id="2.7.13.3" evidence="3"/>
<dbReference type="CDD" id="cd17546">
    <property type="entry name" value="REC_hyHK_CKI1_RcsC-like"/>
    <property type="match status" value="1"/>
</dbReference>
<evidence type="ECO:0000256" key="9">
    <source>
        <dbReference type="ARBA" id="ARBA00022777"/>
    </source>
</evidence>
<dbReference type="Pfam" id="PF00072">
    <property type="entry name" value="Response_reg"/>
    <property type="match status" value="1"/>
</dbReference>
<keyword evidence="22" id="KW-1185">Reference proteome</keyword>
<dbReference type="InterPro" id="IPR036890">
    <property type="entry name" value="HATPase_C_sf"/>
</dbReference>
<dbReference type="RefSeq" id="WP_168776429.1">
    <property type="nucleotide sequence ID" value="NZ_JAABNR010000027.1"/>
</dbReference>
<dbReference type="InterPro" id="IPR036641">
    <property type="entry name" value="HPT_dom_sf"/>
</dbReference>
<evidence type="ECO:0000256" key="2">
    <source>
        <dbReference type="ARBA" id="ARBA00004429"/>
    </source>
</evidence>